<dbReference type="GO" id="GO:0004252">
    <property type="term" value="F:serine-type endopeptidase activity"/>
    <property type="evidence" value="ECO:0007669"/>
    <property type="project" value="InterPro"/>
</dbReference>
<keyword evidence="4 5" id="KW-1015">Disulfide bond</keyword>
<dbReference type="PANTHER" id="PTHR24252">
    <property type="entry name" value="ACROSIN-RELATED"/>
    <property type="match status" value="1"/>
</dbReference>
<dbReference type="InterPro" id="IPR036055">
    <property type="entry name" value="LDL_receptor-like_sf"/>
</dbReference>
<dbReference type="Gene3D" id="4.10.400.10">
    <property type="entry name" value="Low-density Lipoprotein Receptor"/>
    <property type="match status" value="1"/>
</dbReference>
<evidence type="ECO:0000256" key="4">
    <source>
        <dbReference type="ARBA" id="ARBA00023157"/>
    </source>
</evidence>
<dbReference type="InterPro" id="IPR023415">
    <property type="entry name" value="LDLR_class-A_CS"/>
</dbReference>
<dbReference type="InterPro" id="IPR036772">
    <property type="entry name" value="SRCR-like_dom_sf"/>
</dbReference>
<evidence type="ECO:0008006" key="11">
    <source>
        <dbReference type="Google" id="ProtNLM"/>
    </source>
</evidence>
<dbReference type="SUPFAM" id="SSF57424">
    <property type="entry name" value="LDL receptor-like module"/>
    <property type="match status" value="1"/>
</dbReference>
<feature type="domain" description="Peptidase S1" evidence="7">
    <location>
        <begin position="188"/>
        <end position="231"/>
    </location>
</feature>
<dbReference type="AlphaFoldDB" id="A0A2P4SRH7"/>
<feature type="non-terminal residue" evidence="9">
    <location>
        <position position="1"/>
    </location>
</feature>
<evidence type="ECO:0000313" key="9">
    <source>
        <dbReference type="EMBL" id="POI26718.1"/>
    </source>
</evidence>
<dbReference type="InterPro" id="IPR001190">
    <property type="entry name" value="SRCR"/>
</dbReference>
<proteinExistence type="predicted"/>
<dbReference type="Proteomes" id="UP000237246">
    <property type="component" value="Unassembled WGS sequence"/>
</dbReference>
<feature type="non-terminal residue" evidence="9">
    <location>
        <position position="231"/>
    </location>
</feature>
<evidence type="ECO:0000256" key="2">
    <source>
        <dbReference type="ARBA" id="ARBA00022801"/>
    </source>
</evidence>
<evidence type="ECO:0000259" key="8">
    <source>
        <dbReference type="PROSITE" id="PS50287"/>
    </source>
</evidence>
<comment type="caution">
    <text evidence="9">The sequence shown here is derived from an EMBL/GenBank/DDBJ whole genome shotgun (WGS) entry which is preliminary data.</text>
</comment>
<feature type="domain" description="SRCR" evidence="8">
    <location>
        <begin position="125"/>
        <end position="156"/>
    </location>
</feature>
<keyword evidence="1" id="KW-0645">Protease</keyword>
<keyword evidence="2" id="KW-0378">Hydrolase</keyword>
<dbReference type="Pfam" id="PF00057">
    <property type="entry name" value="Ldl_recept_a"/>
    <property type="match status" value="1"/>
</dbReference>
<dbReference type="SUPFAM" id="SSF56487">
    <property type="entry name" value="SRCR-like"/>
    <property type="match status" value="1"/>
</dbReference>
<dbReference type="Gene3D" id="3.10.250.10">
    <property type="entry name" value="SRCR-like domain"/>
    <property type="match status" value="1"/>
</dbReference>
<dbReference type="Pfam" id="PF15494">
    <property type="entry name" value="SRCR_2"/>
    <property type="match status" value="1"/>
</dbReference>
<dbReference type="SMART" id="SM00192">
    <property type="entry name" value="LDLa"/>
    <property type="match status" value="1"/>
</dbReference>
<evidence type="ECO:0000313" key="10">
    <source>
        <dbReference type="Proteomes" id="UP000237246"/>
    </source>
</evidence>
<keyword evidence="10" id="KW-1185">Reference proteome</keyword>
<dbReference type="InterPro" id="IPR001254">
    <property type="entry name" value="Trypsin_dom"/>
</dbReference>
<dbReference type="InterPro" id="IPR018114">
    <property type="entry name" value="TRYPSIN_HIS"/>
</dbReference>
<dbReference type="InterPro" id="IPR002172">
    <property type="entry name" value="LDrepeatLR_classA_rpt"/>
</dbReference>
<dbReference type="GO" id="GO:0006508">
    <property type="term" value="P:proteolysis"/>
    <property type="evidence" value="ECO:0007669"/>
    <property type="project" value="UniProtKB-KW"/>
</dbReference>
<dbReference type="PROSITE" id="PS01209">
    <property type="entry name" value="LDLRA_1"/>
    <property type="match status" value="1"/>
</dbReference>
<gene>
    <name evidence="9" type="ORF">CIB84_009532</name>
</gene>
<dbReference type="EMBL" id="PPHD01027342">
    <property type="protein sequence ID" value="POI26718.1"/>
    <property type="molecule type" value="Genomic_DNA"/>
</dbReference>
<feature type="disulfide bond" evidence="5">
    <location>
        <begin position="100"/>
        <end position="115"/>
    </location>
</feature>
<name>A0A2P4SRH7_BAMTH</name>
<dbReference type="PROSITE" id="PS50240">
    <property type="entry name" value="TRYPSIN_DOM"/>
    <property type="match status" value="1"/>
</dbReference>
<dbReference type="PANTHER" id="PTHR24252:SF30">
    <property type="entry name" value="TRANSMEMBRANE SERINE PROTEASE 2"/>
    <property type="match status" value="1"/>
</dbReference>
<evidence type="ECO:0000256" key="1">
    <source>
        <dbReference type="ARBA" id="ARBA00022670"/>
    </source>
</evidence>
<protein>
    <recommendedName>
        <fullName evidence="11">Peptidase S1 domain-containing protein</fullName>
    </recommendedName>
</protein>
<dbReference type="GO" id="GO:0016020">
    <property type="term" value="C:membrane"/>
    <property type="evidence" value="ECO:0007669"/>
    <property type="project" value="InterPro"/>
</dbReference>
<dbReference type="PROSITE" id="PS50068">
    <property type="entry name" value="LDLRA_2"/>
    <property type="match status" value="1"/>
</dbReference>
<reference evidence="9 10" key="1">
    <citation type="submission" date="2018-01" db="EMBL/GenBank/DDBJ databases">
        <title>Comparison of the Chinese Bamboo Partridge and Red Junglefowl genome sequences highlights the importance of demography in genome evolution.</title>
        <authorList>
            <person name="Tiley G.P."/>
            <person name="Kimball R.T."/>
            <person name="Braun E.L."/>
            <person name="Burleigh J.G."/>
        </authorList>
    </citation>
    <scope>NUCLEOTIDE SEQUENCE [LARGE SCALE GENOMIC DNA]</scope>
    <source>
        <strain evidence="9">RTK389</strain>
        <tissue evidence="9">Blood</tissue>
    </source>
</reference>
<evidence type="ECO:0000259" key="7">
    <source>
        <dbReference type="PROSITE" id="PS50240"/>
    </source>
</evidence>
<dbReference type="OrthoDB" id="6380398at2759"/>
<sequence length="231" mass="25491">PPPYYENHGFQTENYYSARPQVGANPYPQYFSTNVPSVPTYIPRVSTHQSSIPVAPPSSSSRMCSSSKICWHFFQIENRCLGSLIECGSSGVCISPSVWCDGVTDCPNGEDENRCVRLYGPNFILEVYSPVSQTWYPVCQDDWTDDFGKVACEDMGYNVDYCASGNVVSLRCIDCGLPTKSTAVMSRIVGGSMATLGQWPWQVSLHVQDTHVCGGSIITREWLVTAAHCVE</sequence>
<dbReference type="CDD" id="cd00112">
    <property type="entry name" value="LDLa"/>
    <property type="match status" value="1"/>
</dbReference>
<keyword evidence="3" id="KW-0720">Serine protease</keyword>
<organism evidence="9 10">
    <name type="scientific">Bambusicola thoracicus</name>
    <name type="common">Chinese bamboo-partridge</name>
    <name type="synonym">Perdix thoracica</name>
    <dbReference type="NCBI Taxonomy" id="9083"/>
    <lineage>
        <taxon>Eukaryota</taxon>
        <taxon>Metazoa</taxon>
        <taxon>Chordata</taxon>
        <taxon>Craniata</taxon>
        <taxon>Vertebrata</taxon>
        <taxon>Euteleostomi</taxon>
        <taxon>Archelosauria</taxon>
        <taxon>Archosauria</taxon>
        <taxon>Dinosauria</taxon>
        <taxon>Saurischia</taxon>
        <taxon>Theropoda</taxon>
        <taxon>Coelurosauria</taxon>
        <taxon>Aves</taxon>
        <taxon>Neognathae</taxon>
        <taxon>Galloanserae</taxon>
        <taxon>Galliformes</taxon>
        <taxon>Phasianidae</taxon>
        <taxon>Perdicinae</taxon>
        <taxon>Bambusicola</taxon>
    </lineage>
</organism>
<dbReference type="Pfam" id="PF00089">
    <property type="entry name" value="Trypsin"/>
    <property type="match status" value="1"/>
</dbReference>
<evidence type="ECO:0000256" key="5">
    <source>
        <dbReference type="PROSITE-ProRule" id="PRU00124"/>
    </source>
</evidence>
<dbReference type="PROSITE" id="PS50287">
    <property type="entry name" value="SRCR_2"/>
    <property type="match status" value="1"/>
</dbReference>
<comment type="caution">
    <text evidence="6">Lacks conserved residue(s) required for the propagation of feature annotation.</text>
</comment>
<dbReference type="InterPro" id="IPR043504">
    <property type="entry name" value="Peptidase_S1_PA_chymotrypsin"/>
</dbReference>
<evidence type="ECO:0000256" key="6">
    <source>
        <dbReference type="PROSITE-ProRule" id="PRU00196"/>
    </source>
</evidence>
<dbReference type="PROSITE" id="PS00134">
    <property type="entry name" value="TRYPSIN_HIS"/>
    <property type="match status" value="1"/>
</dbReference>
<dbReference type="Gene3D" id="2.40.10.10">
    <property type="entry name" value="Trypsin-like serine proteases"/>
    <property type="match status" value="1"/>
</dbReference>
<dbReference type="InterPro" id="IPR009003">
    <property type="entry name" value="Peptidase_S1_PA"/>
</dbReference>
<evidence type="ECO:0000256" key="3">
    <source>
        <dbReference type="ARBA" id="ARBA00022825"/>
    </source>
</evidence>
<accession>A0A2P4SRH7</accession>
<dbReference type="SUPFAM" id="SSF50494">
    <property type="entry name" value="Trypsin-like serine proteases"/>
    <property type="match status" value="1"/>
</dbReference>